<dbReference type="Proteomes" id="UP001159363">
    <property type="component" value="Chromosome 12"/>
</dbReference>
<keyword evidence="3" id="KW-1185">Reference proteome</keyword>
<gene>
    <name evidence="2" type="ORF">PR048_028702</name>
</gene>
<evidence type="ECO:0000313" key="2">
    <source>
        <dbReference type="EMBL" id="KAJ8869707.1"/>
    </source>
</evidence>
<accession>A0ABQ9GBB3</accession>
<proteinExistence type="predicted"/>
<evidence type="ECO:0000256" key="1">
    <source>
        <dbReference type="SAM" id="MobiDB-lite"/>
    </source>
</evidence>
<feature type="compositionally biased region" description="Low complexity" evidence="1">
    <location>
        <begin position="602"/>
        <end position="617"/>
    </location>
</feature>
<feature type="region of interest" description="Disordered" evidence="1">
    <location>
        <begin position="660"/>
        <end position="680"/>
    </location>
</feature>
<reference evidence="2 3" key="1">
    <citation type="submission" date="2023-02" db="EMBL/GenBank/DDBJ databases">
        <title>LHISI_Scaffold_Assembly.</title>
        <authorList>
            <person name="Stuart O.P."/>
            <person name="Cleave R."/>
            <person name="Magrath M.J.L."/>
            <person name="Mikheyev A.S."/>
        </authorList>
    </citation>
    <scope>NUCLEOTIDE SEQUENCE [LARGE SCALE GENOMIC DNA]</scope>
    <source>
        <strain evidence="2">Daus_M_001</strain>
        <tissue evidence="2">Leg muscle</tissue>
    </source>
</reference>
<feature type="region of interest" description="Disordered" evidence="1">
    <location>
        <begin position="40"/>
        <end position="103"/>
    </location>
</feature>
<dbReference type="EMBL" id="JARBHB010000013">
    <property type="protein sequence ID" value="KAJ8869707.1"/>
    <property type="molecule type" value="Genomic_DNA"/>
</dbReference>
<feature type="compositionally biased region" description="Gly residues" evidence="1">
    <location>
        <begin position="52"/>
        <end position="61"/>
    </location>
</feature>
<feature type="region of interest" description="Disordered" evidence="1">
    <location>
        <begin position="595"/>
        <end position="617"/>
    </location>
</feature>
<protein>
    <submittedName>
        <fullName evidence="2">Uncharacterized protein</fullName>
    </submittedName>
</protein>
<sequence>MQDDITLSPHECGAFFFGTWLARGGGMCWKKNFSGASEELSESKQIANSERGVGGGGGRGGCPTERRGQRPRHTQHLSRSCRPATSDHSGPLGRSASSPDHTHGLSLGHCTPLYCLHNSLNPLHEKSPARSGDGTLVARDSVALIAPPLPGLKNGKKTQADPLRADKLNSTQEQTPRIKEDSLLNGSVGNGKRDAHSLKLLRERRVATEELPPLLAAWRPTQSGTYCLSPVDMAPRPQRVTSAPAICPQTTLLVDSPANVAFATYLILNYYHPRLTLDFQTNLRPLNGMGIRHSTWTNIWDASKKPARTLDILQPTADSYHKLLASHTGEPGSIPGRVTPGFLQVGIVPDDAAGRKVYSGISRFAYPCIPVQLHSHLISSSQDLLLRVGWTPASTVKERGSDTGDTNTSASQRHAVYAAIRLFVALRGGYLVNDLVSLGETRCAKNLPDLKQRHYLSHDGPPNRELISVQEVWRFCDEPGWRSGQTTRLAPRRIGFDFRWFQRGFRMRGTWRTFPLAGGFSQSTPILSPLHSTAGPSSPHFTGAEDLYVKSRPKPLNSVTHLGFVRIHLIEVHTCAYLPRKCRLAAKQLAGAAHPAARRRAPAQVARARSAASSSVPPRSLQLRARFRFRRRIVRPVEHALLILPTRTPREGQDCRLLRMSTTLTPPSQQIMSRSRGRQS</sequence>
<organism evidence="2 3">
    <name type="scientific">Dryococelus australis</name>
    <dbReference type="NCBI Taxonomy" id="614101"/>
    <lineage>
        <taxon>Eukaryota</taxon>
        <taxon>Metazoa</taxon>
        <taxon>Ecdysozoa</taxon>
        <taxon>Arthropoda</taxon>
        <taxon>Hexapoda</taxon>
        <taxon>Insecta</taxon>
        <taxon>Pterygota</taxon>
        <taxon>Neoptera</taxon>
        <taxon>Polyneoptera</taxon>
        <taxon>Phasmatodea</taxon>
        <taxon>Verophasmatodea</taxon>
        <taxon>Anareolatae</taxon>
        <taxon>Phasmatidae</taxon>
        <taxon>Eurycanthinae</taxon>
        <taxon>Dryococelus</taxon>
    </lineage>
</organism>
<feature type="compositionally biased region" description="Polar residues" evidence="1">
    <location>
        <begin position="660"/>
        <end position="674"/>
    </location>
</feature>
<evidence type="ECO:0000313" key="3">
    <source>
        <dbReference type="Proteomes" id="UP001159363"/>
    </source>
</evidence>
<name>A0ABQ9GBB3_9NEOP</name>
<comment type="caution">
    <text evidence="2">The sequence shown here is derived from an EMBL/GenBank/DDBJ whole genome shotgun (WGS) entry which is preliminary data.</text>
</comment>